<keyword evidence="5" id="KW-1185">Reference proteome</keyword>
<dbReference type="CDD" id="cd07185">
    <property type="entry name" value="OmpA_C-like"/>
    <property type="match status" value="1"/>
</dbReference>
<feature type="domain" description="OmpA-like" evidence="3">
    <location>
        <begin position="113"/>
        <end position="231"/>
    </location>
</feature>
<dbReference type="Gene3D" id="3.30.1330.60">
    <property type="entry name" value="OmpA-like domain"/>
    <property type="match status" value="1"/>
</dbReference>
<organism evidence="4 5">
    <name type="scientific">Thiohalorhabdus methylotrophus</name>
    <dbReference type="NCBI Taxonomy" id="3242694"/>
    <lineage>
        <taxon>Bacteria</taxon>
        <taxon>Pseudomonadati</taxon>
        <taxon>Pseudomonadota</taxon>
        <taxon>Gammaproteobacteria</taxon>
        <taxon>Thiohalorhabdales</taxon>
        <taxon>Thiohalorhabdaceae</taxon>
        <taxon>Thiohalorhabdus</taxon>
    </lineage>
</organism>
<dbReference type="PROSITE" id="PS51123">
    <property type="entry name" value="OMPA_2"/>
    <property type="match status" value="1"/>
</dbReference>
<evidence type="ECO:0000313" key="5">
    <source>
        <dbReference type="Proteomes" id="UP001575181"/>
    </source>
</evidence>
<sequence>MGSKGGRSSESRKMGERVMFVSLFMILLAFFILLNSIAKIQEERKKQAIESLGGAFGYMPSGLSLFDTASEAPNPPGPPLKPETEQDRLMDQLRRIFTGKLGAGVEVRPAATGNGALIEVGTPTVFSGTSTELPADLADRIRRMADLVSAANVEVIVRGYTNLRLQSDFRDALWVSGRRAQNVARLFRERGVPMERLRLEGRGDLRPAAEEYSEEGRRKNERVQIRLKIQEDSSLRPLFPEGDLAPSVEGGGNGQE</sequence>
<name>A0ABV4TW14_9GAMM</name>
<dbReference type="EMBL" id="JBGUAW010000007">
    <property type="protein sequence ID" value="MFA9461502.1"/>
    <property type="molecule type" value="Genomic_DNA"/>
</dbReference>
<dbReference type="InterPro" id="IPR036737">
    <property type="entry name" value="OmpA-like_sf"/>
</dbReference>
<dbReference type="Pfam" id="PF00691">
    <property type="entry name" value="OmpA"/>
    <property type="match status" value="1"/>
</dbReference>
<evidence type="ECO:0000313" key="4">
    <source>
        <dbReference type="EMBL" id="MFA9461502.1"/>
    </source>
</evidence>
<protein>
    <submittedName>
        <fullName evidence="4">OmpA family protein</fullName>
    </submittedName>
</protein>
<dbReference type="PANTHER" id="PTHR30329:SF21">
    <property type="entry name" value="LIPOPROTEIN YIAD-RELATED"/>
    <property type="match status" value="1"/>
</dbReference>
<dbReference type="Proteomes" id="UP001575181">
    <property type="component" value="Unassembled WGS sequence"/>
</dbReference>
<dbReference type="SUPFAM" id="SSF103088">
    <property type="entry name" value="OmpA-like"/>
    <property type="match status" value="1"/>
</dbReference>
<evidence type="ECO:0000256" key="2">
    <source>
        <dbReference type="SAM" id="MobiDB-lite"/>
    </source>
</evidence>
<dbReference type="PANTHER" id="PTHR30329">
    <property type="entry name" value="STATOR ELEMENT OF FLAGELLAR MOTOR COMPLEX"/>
    <property type="match status" value="1"/>
</dbReference>
<reference evidence="4 5" key="1">
    <citation type="submission" date="2024-08" db="EMBL/GenBank/DDBJ databases">
        <title>Whole-genome sequencing of halo(alkali)philic microorganisms from hypersaline lakes.</title>
        <authorList>
            <person name="Sorokin D.Y."/>
            <person name="Merkel A.Y."/>
            <person name="Messina E."/>
            <person name="Yakimov M."/>
        </authorList>
    </citation>
    <scope>NUCLEOTIDE SEQUENCE [LARGE SCALE GENOMIC DNA]</scope>
    <source>
        <strain evidence="4 5">Cl-TMA</strain>
    </source>
</reference>
<comment type="caution">
    <text evidence="4">The sequence shown here is derived from an EMBL/GenBank/DDBJ whole genome shotgun (WGS) entry which is preliminary data.</text>
</comment>
<proteinExistence type="predicted"/>
<gene>
    <name evidence="4" type="ORF">ACERLL_11760</name>
</gene>
<evidence type="ECO:0000256" key="1">
    <source>
        <dbReference type="PROSITE-ProRule" id="PRU00473"/>
    </source>
</evidence>
<accession>A0ABV4TW14</accession>
<feature type="region of interest" description="Disordered" evidence="2">
    <location>
        <begin position="234"/>
        <end position="256"/>
    </location>
</feature>
<keyword evidence="1" id="KW-0472">Membrane</keyword>
<dbReference type="InterPro" id="IPR006665">
    <property type="entry name" value="OmpA-like"/>
</dbReference>
<dbReference type="RefSeq" id="WP_373656289.1">
    <property type="nucleotide sequence ID" value="NZ_JBGUAW010000007.1"/>
</dbReference>
<evidence type="ECO:0000259" key="3">
    <source>
        <dbReference type="PROSITE" id="PS51123"/>
    </source>
</evidence>
<dbReference type="InterPro" id="IPR050330">
    <property type="entry name" value="Bact_OuterMem_StrucFunc"/>
</dbReference>